<proteinExistence type="predicted"/>
<dbReference type="AlphaFoldDB" id="A0A3Z6QQN5"/>
<dbReference type="GO" id="GO:0003676">
    <property type="term" value="F:nucleic acid binding"/>
    <property type="evidence" value="ECO:0007669"/>
    <property type="project" value="InterPro"/>
</dbReference>
<evidence type="ECO:0000259" key="1">
    <source>
        <dbReference type="PROSITE" id="PS50994"/>
    </source>
</evidence>
<evidence type="ECO:0000313" key="2">
    <source>
        <dbReference type="EMBL" id="EAC0789271.1"/>
    </source>
</evidence>
<gene>
    <name evidence="2" type="ORF">D6K54_21505</name>
    <name evidence="3" type="ORF">D6S17_03340</name>
</gene>
<dbReference type="PANTHER" id="PTHR35004">
    <property type="entry name" value="TRANSPOSASE RV3428C-RELATED"/>
    <property type="match status" value="1"/>
</dbReference>
<dbReference type="SUPFAM" id="SSF53098">
    <property type="entry name" value="Ribonuclease H-like"/>
    <property type="match status" value="1"/>
</dbReference>
<dbReference type="PROSITE" id="PS50994">
    <property type="entry name" value="INTEGRASE"/>
    <property type="match status" value="1"/>
</dbReference>
<evidence type="ECO:0000313" key="3">
    <source>
        <dbReference type="EMBL" id="EBY8640616.1"/>
    </source>
</evidence>
<name>A0A3Z6QQN5_SALEB</name>
<reference evidence="2" key="1">
    <citation type="submission" date="2018-09" db="EMBL/GenBank/DDBJ databases">
        <authorList>
            <person name="Ashton P.M."/>
            <person name="Dallman T."/>
            <person name="Nair S."/>
            <person name="De Pinna E."/>
            <person name="Peters T."/>
            <person name="Grant K."/>
        </authorList>
    </citation>
    <scope>NUCLEOTIDE SEQUENCE [LARGE SCALE GENOMIC DNA]</scope>
    <source>
        <strain evidence="3">140692</strain>
        <strain evidence="2">412099</strain>
    </source>
</reference>
<dbReference type="InterPro" id="IPR001584">
    <property type="entry name" value="Integrase_cat-core"/>
</dbReference>
<accession>A0A3Z6QQN5</accession>
<dbReference type="Proteomes" id="UP000839631">
    <property type="component" value="Unassembled WGS sequence"/>
</dbReference>
<dbReference type="PANTHER" id="PTHR35004:SF7">
    <property type="entry name" value="INTEGRASE PROTEIN"/>
    <property type="match status" value="1"/>
</dbReference>
<dbReference type="EMBL" id="AAAGSE010000040">
    <property type="protein sequence ID" value="EAC0789271.1"/>
    <property type="molecule type" value="Genomic_DNA"/>
</dbReference>
<feature type="domain" description="Integrase catalytic" evidence="1">
    <location>
        <begin position="149"/>
        <end position="357"/>
    </location>
</feature>
<organism evidence="2">
    <name type="scientific">Salmonella enterica subsp. enterica serovar Java</name>
    <dbReference type="NCBI Taxonomy" id="224729"/>
    <lineage>
        <taxon>Bacteria</taxon>
        <taxon>Pseudomonadati</taxon>
        <taxon>Pseudomonadota</taxon>
        <taxon>Gammaproteobacteria</taxon>
        <taxon>Enterobacterales</taxon>
        <taxon>Enterobacteriaceae</taxon>
        <taxon>Salmonella</taxon>
    </lineage>
</organism>
<dbReference type="GO" id="GO:0015074">
    <property type="term" value="P:DNA integration"/>
    <property type="evidence" value="ECO:0007669"/>
    <property type="project" value="InterPro"/>
</dbReference>
<comment type="caution">
    <text evidence="2">The sequence shown here is derived from an EMBL/GenBank/DDBJ whole genome shotgun (WGS) entry which is preliminary data.</text>
</comment>
<dbReference type="Gene3D" id="3.30.420.10">
    <property type="entry name" value="Ribonuclease H-like superfamily/Ribonuclease H"/>
    <property type="match status" value="1"/>
</dbReference>
<sequence length="603" mass="68492">MNAALNQRLMHYADAVRHAGHGRKEAIYKAACEELRMSRATLLKKLKAFQPAAQRKQRADAGCSALTREEALVISGAWLESRRNNDKRLYSLESVVKALRTNGMIMAGRTDKETGEFFPLSIDAISRALRSYRLHYDQLQNPSPSLELATKHPNHVWEVDASICVLYYLKNPGKKVKGDTGLRVMDRDTFYKNKPKNLDRIVNDRVWSFELIDHTTNWIYVEYRFGGESAENFLSVMINAMQERNYEAGDVLHGVPAILYTDPGSALVSASMMNMCRALGICCLQHKARNARATGAVEKARDIIECDFEAGLRFCRVETIEELNHYARLWRINYNATHIIHRARNRNTRTENWTRITQEQLIIAPSPEICRELAVAAPEERTVTSKLRVSFRGQEFSVESVPGACVGDKLQVTRNPWHENEARVIVTDEDGFEQYLPIYAVEKDEWGFAVNAPVIGESYGHMPVTDAQRNRDEVEQVVYGTRTQEETAAARKAGAIPFGGRFNPYKEIEDAQSSSPVYLPRKGSELQPRVRVHQIEIAPMSHVKAAMALRTRFDALRREWNPTHYQYLVDNWPDGIPEEQLDAVMQELLALSDNVVISLAVGK</sequence>
<protein>
    <submittedName>
        <fullName evidence="2">Integrase</fullName>
    </submittedName>
</protein>
<dbReference type="InterPro" id="IPR012337">
    <property type="entry name" value="RNaseH-like_sf"/>
</dbReference>
<dbReference type="EMBL" id="AAHPHN010000003">
    <property type="protein sequence ID" value="EBY8640616.1"/>
    <property type="molecule type" value="Genomic_DNA"/>
</dbReference>
<dbReference type="InterPro" id="IPR036397">
    <property type="entry name" value="RNaseH_sf"/>
</dbReference>